<sequence>MMTTSDNADCMRTIIDLPEDERAVLDAHCRQRGLSRAAAIREALHLWLQHQHPRSADVFGLWRDRNADALTLESELRQEWTR</sequence>
<dbReference type="EMBL" id="BX569689">
    <property type="protein sequence ID" value="CAE06730.1"/>
    <property type="molecule type" value="Genomic_DNA"/>
</dbReference>
<protein>
    <recommendedName>
        <fullName evidence="1">Ribbon-helix-helix protein CopG domain-containing protein</fullName>
    </recommendedName>
</protein>
<proteinExistence type="predicted"/>
<evidence type="ECO:0000259" key="1">
    <source>
        <dbReference type="Pfam" id="PF01402"/>
    </source>
</evidence>
<dbReference type="InterPro" id="IPR013321">
    <property type="entry name" value="Arc_rbn_hlx_hlx"/>
</dbReference>
<feature type="domain" description="Ribbon-helix-helix protein CopG" evidence="1">
    <location>
        <begin position="12"/>
        <end position="48"/>
    </location>
</feature>
<evidence type="ECO:0000313" key="3">
    <source>
        <dbReference type="Proteomes" id="UP000001422"/>
    </source>
</evidence>
<evidence type="ECO:0000313" key="2">
    <source>
        <dbReference type="EMBL" id="CAE06730.1"/>
    </source>
</evidence>
<dbReference type="CDD" id="cd21631">
    <property type="entry name" value="RHH_CopG_NikR-like"/>
    <property type="match status" value="1"/>
</dbReference>
<gene>
    <name evidence="2" type="ordered locus">SYNW0215</name>
</gene>
<dbReference type="Proteomes" id="UP000001422">
    <property type="component" value="Chromosome"/>
</dbReference>
<dbReference type="GO" id="GO:0006355">
    <property type="term" value="P:regulation of DNA-templated transcription"/>
    <property type="evidence" value="ECO:0007669"/>
    <property type="project" value="InterPro"/>
</dbReference>
<accession>Q7U9N9</accession>
<dbReference type="InterPro" id="IPR002145">
    <property type="entry name" value="CopG"/>
</dbReference>
<organism evidence="2 3">
    <name type="scientific">Parasynechococcus marenigrum (strain WH8102)</name>
    <dbReference type="NCBI Taxonomy" id="84588"/>
    <lineage>
        <taxon>Bacteria</taxon>
        <taxon>Bacillati</taxon>
        <taxon>Cyanobacteriota</taxon>
        <taxon>Cyanophyceae</taxon>
        <taxon>Synechococcales</taxon>
        <taxon>Prochlorococcaceae</taxon>
        <taxon>Parasynechococcus</taxon>
        <taxon>Parasynechococcus marenigrum</taxon>
    </lineage>
</organism>
<dbReference type="HOGENOM" id="CLU_182089_2_0_3"/>
<dbReference type="Gene3D" id="1.10.1220.10">
    <property type="entry name" value="Met repressor-like"/>
    <property type="match status" value="1"/>
</dbReference>
<reference evidence="2 3" key="1">
    <citation type="journal article" date="2003" name="Nature">
        <title>The genome of a motile marine Synechococcus.</title>
        <authorList>
            <person name="Palenik B."/>
            <person name="Brahamsha B."/>
            <person name="Larimer F."/>
            <person name="Land M."/>
            <person name="Hauser L."/>
            <person name="Chain P."/>
            <person name="Lamerdin J."/>
            <person name="Regala W."/>
            <person name="Allen E.A."/>
            <person name="McCarren J."/>
            <person name="Paulsen I."/>
            <person name="Dufresne A."/>
            <person name="Partensky F."/>
            <person name="Webb E."/>
            <person name="Waterbury J."/>
        </authorList>
    </citation>
    <scope>NUCLEOTIDE SEQUENCE [LARGE SCALE GENOMIC DNA]</scope>
    <source>
        <strain evidence="2 3">WH8102</strain>
    </source>
</reference>
<keyword evidence="3" id="KW-1185">Reference proteome</keyword>
<dbReference type="eggNOG" id="ENOG50323C5">
    <property type="taxonomic scope" value="Bacteria"/>
</dbReference>
<dbReference type="AlphaFoldDB" id="Q7U9N9"/>
<name>Q7U9N9_PARMW</name>
<dbReference type="KEGG" id="syw:SYNW0215"/>
<dbReference type="Pfam" id="PF01402">
    <property type="entry name" value="RHH_1"/>
    <property type="match status" value="1"/>
</dbReference>
<dbReference type="STRING" id="84588.SYNW0215"/>